<evidence type="ECO:0000256" key="1">
    <source>
        <dbReference type="SAM" id="Phobius"/>
    </source>
</evidence>
<protein>
    <recommendedName>
        <fullName evidence="4">Transmembrane protein</fullName>
    </recommendedName>
</protein>
<feature type="transmembrane region" description="Helical" evidence="1">
    <location>
        <begin position="20"/>
        <end position="40"/>
    </location>
</feature>
<keyword evidence="1" id="KW-0812">Transmembrane</keyword>
<dbReference type="RefSeq" id="WP_241972270.1">
    <property type="nucleotide sequence ID" value="NZ_LR134173.1"/>
</dbReference>
<keyword evidence="3" id="KW-1185">Reference proteome</keyword>
<gene>
    <name evidence="2" type="ORF">NCTC11976_01586</name>
</gene>
<accession>A0ABY6T692</accession>
<organism evidence="2 3">
    <name type="scientific">Legionella cherrii</name>
    <dbReference type="NCBI Taxonomy" id="28084"/>
    <lineage>
        <taxon>Bacteria</taxon>
        <taxon>Pseudomonadati</taxon>
        <taxon>Pseudomonadota</taxon>
        <taxon>Gammaproteobacteria</taxon>
        <taxon>Legionellales</taxon>
        <taxon>Legionellaceae</taxon>
        <taxon>Legionella</taxon>
    </lineage>
</organism>
<proteinExistence type="predicted"/>
<evidence type="ECO:0000313" key="2">
    <source>
        <dbReference type="EMBL" id="VEB36194.1"/>
    </source>
</evidence>
<evidence type="ECO:0008006" key="4">
    <source>
        <dbReference type="Google" id="ProtNLM"/>
    </source>
</evidence>
<dbReference type="EMBL" id="LR134173">
    <property type="protein sequence ID" value="VEB36194.1"/>
    <property type="molecule type" value="Genomic_DNA"/>
</dbReference>
<dbReference type="Proteomes" id="UP000277577">
    <property type="component" value="Chromosome"/>
</dbReference>
<keyword evidence="1" id="KW-0472">Membrane</keyword>
<reference evidence="2 3" key="1">
    <citation type="submission" date="2018-12" db="EMBL/GenBank/DDBJ databases">
        <authorList>
            <consortium name="Pathogen Informatics"/>
        </authorList>
    </citation>
    <scope>NUCLEOTIDE SEQUENCE [LARGE SCALE GENOMIC DNA]</scope>
    <source>
        <strain evidence="2 3">NCTC11976</strain>
    </source>
</reference>
<sequence>MIVPNDQISNNYFNLEQNPWTSHFYLVFLTGCFTTALGGWQVQKIINNRKNSATIKNKKILDLNRLFHEFPHFMSTIKNDINNSSHQNVREFFVVDKDAILNSSVPRFRYELSAEILPALNRLEELGYIEKLKNNCLHYRIEEEFVMQLQSIAITSKE</sequence>
<evidence type="ECO:0000313" key="3">
    <source>
        <dbReference type="Proteomes" id="UP000277577"/>
    </source>
</evidence>
<name>A0ABY6T692_9GAMM</name>
<keyword evidence="1" id="KW-1133">Transmembrane helix</keyword>